<comment type="caution">
    <text evidence="9">The sequence shown here is derived from an EMBL/GenBank/DDBJ whole genome shotgun (WGS) entry which is preliminary data.</text>
</comment>
<evidence type="ECO:0000256" key="3">
    <source>
        <dbReference type="ARBA" id="ARBA00020984"/>
    </source>
</evidence>
<evidence type="ECO:0000256" key="2">
    <source>
        <dbReference type="ARBA" id="ARBA00005831"/>
    </source>
</evidence>
<dbReference type="GO" id="GO:0006890">
    <property type="term" value="P:retrograde vesicle-mediated transport, Golgi to endoplasmic reticulum"/>
    <property type="evidence" value="ECO:0007669"/>
    <property type="project" value="TreeGrafter"/>
</dbReference>
<dbReference type="EMBL" id="JAACNH010000008">
    <property type="protein sequence ID" value="KAG8434834.1"/>
    <property type="molecule type" value="Genomic_DNA"/>
</dbReference>
<reference evidence="9" key="1">
    <citation type="thesis" date="2020" institute="ProQuest LLC" country="789 East Eisenhower Parkway, Ann Arbor, MI, USA">
        <title>Comparative Genomics and Chromosome Evolution.</title>
        <authorList>
            <person name="Mudd A.B."/>
        </authorList>
    </citation>
    <scope>NUCLEOTIDE SEQUENCE</scope>
    <source>
        <strain evidence="9">Female2</strain>
        <tissue evidence="9">Blood</tissue>
    </source>
</reference>
<organism evidence="9 10">
    <name type="scientific">Hymenochirus boettgeri</name>
    <name type="common">Congo dwarf clawed frog</name>
    <dbReference type="NCBI Taxonomy" id="247094"/>
    <lineage>
        <taxon>Eukaryota</taxon>
        <taxon>Metazoa</taxon>
        <taxon>Chordata</taxon>
        <taxon>Craniata</taxon>
        <taxon>Vertebrata</taxon>
        <taxon>Euteleostomi</taxon>
        <taxon>Amphibia</taxon>
        <taxon>Batrachia</taxon>
        <taxon>Anura</taxon>
        <taxon>Pipoidea</taxon>
        <taxon>Pipidae</taxon>
        <taxon>Pipinae</taxon>
        <taxon>Hymenochirus</taxon>
    </lineage>
</organism>
<dbReference type="PANTHER" id="PTHR21443:SF0">
    <property type="entry name" value="CONSERVED OLIGOMERIC GOLGI COMPLEX SUBUNIT 7"/>
    <property type="match status" value="1"/>
</dbReference>
<accession>A0A8T2IUW4</accession>
<comment type="similarity">
    <text evidence="2">Belongs to the COG7 family.</text>
</comment>
<gene>
    <name evidence="9" type="ORF">GDO86_012982</name>
</gene>
<evidence type="ECO:0000256" key="8">
    <source>
        <dbReference type="ARBA" id="ARBA00031345"/>
    </source>
</evidence>
<keyword evidence="10" id="KW-1185">Reference proteome</keyword>
<evidence type="ECO:0000313" key="9">
    <source>
        <dbReference type="EMBL" id="KAG8434834.1"/>
    </source>
</evidence>
<dbReference type="OrthoDB" id="245173at2759"/>
<dbReference type="GO" id="GO:0007030">
    <property type="term" value="P:Golgi organization"/>
    <property type="evidence" value="ECO:0007669"/>
    <property type="project" value="TreeGrafter"/>
</dbReference>
<sequence length="70" mass="7892">MSLPLHLEPFVTPEDSTLELALHAGKLPYPPEQGEETPELDNMADYWLGSLARATMQTYCEIISSTSWMH</sequence>
<dbReference type="PANTHER" id="PTHR21443">
    <property type="entry name" value="CONSERVED OLIGOMERIC GOLGI COMPLEX COMPONENT 7"/>
    <property type="match status" value="1"/>
</dbReference>
<evidence type="ECO:0000256" key="4">
    <source>
        <dbReference type="ARBA" id="ARBA00022448"/>
    </source>
</evidence>
<name>A0A8T2IUW4_9PIPI</name>
<keyword evidence="6" id="KW-0333">Golgi apparatus</keyword>
<evidence type="ECO:0000256" key="6">
    <source>
        <dbReference type="ARBA" id="ARBA00023034"/>
    </source>
</evidence>
<evidence type="ECO:0000256" key="7">
    <source>
        <dbReference type="ARBA" id="ARBA00023136"/>
    </source>
</evidence>
<keyword evidence="7" id="KW-0472">Membrane</keyword>
<evidence type="ECO:0000256" key="5">
    <source>
        <dbReference type="ARBA" id="ARBA00022927"/>
    </source>
</evidence>
<protein>
    <recommendedName>
        <fullName evidence="3">Conserved oligomeric Golgi complex subunit 7</fullName>
    </recommendedName>
    <alternativeName>
        <fullName evidence="8">Component of oligomeric Golgi complex 7</fullName>
    </alternativeName>
</protein>
<dbReference type="AlphaFoldDB" id="A0A8T2IUW4"/>
<dbReference type="Proteomes" id="UP000812440">
    <property type="component" value="Chromosome 7"/>
</dbReference>
<dbReference type="GO" id="GO:0000139">
    <property type="term" value="C:Golgi membrane"/>
    <property type="evidence" value="ECO:0007669"/>
    <property type="project" value="UniProtKB-SubCell"/>
</dbReference>
<dbReference type="GO" id="GO:0006886">
    <property type="term" value="P:intracellular protein transport"/>
    <property type="evidence" value="ECO:0007669"/>
    <property type="project" value="InterPro"/>
</dbReference>
<evidence type="ECO:0000256" key="1">
    <source>
        <dbReference type="ARBA" id="ARBA00004395"/>
    </source>
</evidence>
<dbReference type="GO" id="GO:0017119">
    <property type="term" value="C:Golgi transport complex"/>
    <property type="evidence" value="ECO:0007669"/>
    <property type="project" value="InterPro"/>
</dbReference>
<dbReference type="Pfam" id="PF10191">
    <property type="entry name" value="COG7"/>
    <property type="match status" value="1"/>
</dbReference>
<comment type="subcellular location">
    <subcellularLocation>
        <location evidence="1">Golgi apparatus membrane</location>
        <topology evidence="1">Peripheral membrane protein</topology>
    </subcellularLocation>
</comment>
<dbReference type="InterPro" id="IPR019335">
    <property type="entry name" value="COG7"/>
</dbReference>
<proteinExistence type="inferred from homology"/>
<keyword evidence="4" id="KW-0813">Transport</keyword>
<evidence type="ECO:0000313" key="10">
    <source>
        <dbReference type="Proteomes" id="UP000812440"/>
    </source>
</evidence>
<keyword evidence="5" id="KW-0653">Protein transport</keyword>